<dbReference type="PANTHER" id="PTHR23033">
    <property type="entry name" value="BETA1,3-GALACTOSYLTRANSFERASE"/>
    <property type="match status" value="1"/>
</dbReference>
<keyword evidence="5" id="KW-0328">Glycosyltransferase</keyword>
<evidence type="ECO:0000259" key="13">
    <source>
        <dbReference type="Pfam" id="PF02434"/>
    </source>
</evidence>
<evidence type="ECO:0000256" key="1">
    <source>
        <dbReference type="ARBA" id="ARBA00004606"/>
    </source>
</evidence>
<dbReference type="Proteomes" id="UP000639643">
    <property type="component" value="Unassembled WGS sequence"/>
</dbReference>
<evidence type="ECO:0000256" key="10">
    <source>
        <dbReference type="ARBA" id="ARBA00022989"/>
    </source>
</evidence>
<reference evidence="14" key="1">
    <citation type="journal article" date="2020" name="Phytopathology">
        <title>Genome Sequence Resources of Colletotrichum truncatum, C. plurivorum, C. musicola, and C. sojae: Four Species Pathogenic to Soybean (Glycine max).</title>
        <authorList>
            <person name="Rogerio F."/>
            <person name="Boufleur T.R."/>
            <person name="Ciampi-Guillardi M."/>
            <person name="Sukno S.A."/>
            <person name="Thon M.R."/>
            <person name="Massola Junior N.S."/>
            <person name="Baroncelli R."/>
        </authorList>
    </citation>
    <scope>NUCLEOTIDE SEQUENCE</scope>
    <source>
        <strain evidence="14">LFN0074</strain>
    </source>
</reference>
<proteinExistence type="inferred from homology"/>
<dbReference type="EC" id="2.4.1.122" evidence="4"/>
<keyword evidence="10 12" id="KW-1133">Transmembrane helix</keyword>
<dbReference type="OrthoDB" id="414175at2759"/>
<evidence type="ECO:0000256" key="4">
    <source>
        <dbReference type="ARBA" id="ARBA00012557"/>
    </source>
</evidence>
<evidence type="ECO:0000256" key="6">
    <source>
        <dbReference type="ARBA" id="ARBA00022679"/>
    </source>
</evidence>
<dbReference type="InterPro" id="IPR003378">
    <property type="entry name" value="Fringe-like_glycosylTrfase"/>
</dbReference>
<comment type="similarity">
    <text evidence="3">Belongs to the glycosyltransferase 31 family. Beta3-Gal-T subfamily.</text>
</comment>
<keyword evidence="8" id="KW-0547">Nucleotide-binding</keyword>
<evidence type="ECO:0000256" key="7">
    <source>
        <dbReference type="ARBA" id="ARBA00022692"/>
    </source>
</evidence>
<dbReference type="EMBL" id="WIGM01000278">
    <property type="protein sequence ID" value="KAF6830754.1"/>
    <property type="molecule type" value="Genomic_DNA"/>
</dbReference>
<evidence type="ECO:0000313" key="14">
    <source>
        <dbReference type="EMBL" id="KAF6830754.1"/>
    </source>
</evidence>
<evidence type="ECO:0000256" key="5">
    <source>
        <dbReference type="ARBA" id="ARBA00022676"/>
    </source>
</evidence>
<evidence type="ECO:0000256" key="8">
    <source>
        <dbReference type="ARBA" id="ARBA00022741"/>
    </source>
</evidence>
<keyword evidence="11 12" id="KW-0472">Membrane</keyword>
<comment type="caution">
    <text evidence="14">The sequence shown here is derived from an EMBL/GenBank/DDBJ whole genome shotgun (WGS) entry which is preliminary data.</text>
</comment>
<keyword evidence="6 14" id="KW-0808">Transferase</keyword>
<evidence type="ECO:0000256" key="12">
    <source>
        <dbReference type="SAM" id="Phobius"/>
    </source>
</evidence>
<dbReference type="Gene3D" id="3.90.550.50">
    <property type="match status" value="1"/>
</dbReference>
<comment type="subcellular location">
    <subcellularLocation>
        <location evidence="1">Membrane</location>
        <topology evidence="1">Single-pass type II membrane protein</topology>
    </subcellularLocation>
</comment>
<comment type="pathway">
    <text evidence="2">Protein modification; protein glycosylation.</text>
</comment>
<gene>
    <name evidence="14" type="ORF">CMUS01_07629</name>
</gene>
<evidence type="ECO:0000313" key="15">
    <source>
        <dbReference type="Proteomes" id="UP000639643"/>
    </source>
</evidence>
<evidence type="ECO:0000256" key="3">
    <source>
        <dbReference type="ARBA" id="ARBA00006462"/>
    </source>
</evidence>
<keyword evidence="15" id="KW-1185">Reference proteome</keyword>
<name>A0A8H6KFS9_9PEZI</name>
<dbReference type="GO" id="GO:0016263">
    <property type="term" value="F:glycoprotein-N-acetylgalactosamine 3-beta-galactosyltransferase activity"/>
    <property type="evidence" value="ECO:0007669"/>
    <property type="project" value="UniProtKB-EC"/>
</dbReference>
<evidence type="ECO:0000256" key="9">
    <source>
        <dbReference type="ARBA" id="ARBA00022968"/>
    </source>
</evidence>
<dbReference type="GO" id="GO:0016020">
    <property type="term" value="C:membrane"/>
    <property type="evidence" value="ECO:0007669"/>
    <property type="project" value="UniProtKB-SubCell"/>
</dbReference>
<dbReference type="InterPro" id="IPR026050">
    <property type="entry name" value="C1GALT1/C1GALT1_chp1"/>
</dbReference>
<dbReference type="Pfam" id="PF02434">
    <property type="entry name" value="Fringe"/>
    <property type="match status" value="1"/>
</dbReference>
<accession>A0A8H6KFS9</accession>
<dbReference type="PANTHER" id="PTHR23033:SF40">
    <property type="entry name" value="APPLE DOMAIN-CONTAINING PROTEIN"/>
    <property type="match status" value="1"/>
</dbReference>
<keyword evidence="9" id="KW-0735">Signal-anchor</keyword>
<keyword evidence="7 12" id="KW-0812">Transmembrane</keyword>
<feature type="transmembrane region" description="Helical" evidence="12">
    <location>
        <begin position="12"/>
        <end position="32"/>
    </location>
</feature>
<organism evidence="14 15">
    <name type="scientific">Colletotrichum musicola</name>
    <dbReference type="NCBI Taxonomy" id="2175873"/>
    <lineage>
        <taxon>Eukaryota</taxon>
        <taxon>Fungi</taxon>
        <taxon>Dikarya</taxon>
        <taxon>Ascomycota</taxon>
        <taxon>Pezizomycotina</taxon>
        <taxon>Sordariomycetes</taxon>
        <taxon>Hypocreomycetidae</taxon>
        <taxon>Glomerellales</taxon>
        <taxon>Glomerellaceae</taxon>
        <taxon>Colletotrichum</taxon>
        <taxon>Colletotrichum orchidearum species complex</taxon>
    </lineage>
</organism>
<dbReference type="GO" id="GO:0000166">
    <property type="term" value="F:nucleotide binding"/>
    <property type="evidence" value="ECO:0007669"/>
    <property type="project" value="UniProtKB-KW"/>
</dbReference>
<dbReference type="AlphaFoldDB" id="A0A8H6KFS9"/>
<evidence type="ECO:0000256" key="2">
    <source>
        <dbReference type="ARBA" id="ARBA00004922"/>
    </source>
</evidence>
<sequence length="453" mass="50959">MILPSPRLRRLGVLLLLSFLVGNTLLFLVLPYDNPLVLAIRFNVASLGNWLRGDGIAKDAWLYKPAQWPIDYHDDVGLLIKTGYGTRHRLAAQLEAFELRPEDTDAFVVVGDWTPPGNGSHAGVPVRDAVGGLMDMPEMRRHSDHPKFREYLSLRHAIEKGDDTVATEVGKNFGWDLDALKLTLTREQFIWGLEYIYDNLPRKKWYVILDDDTYLVRSSLRLLLAHWNPDKPHYIGNAVGDYKARFAHGGSSVVISHAAAARLLSRRDVVASAQERSLDEKWGDRLVASAFQKVGVYLDERYGHFFNGERPDISQVTAGRFCSPLVSFHGVADPVEMERIGVAFRDFRSPVFWGQLWEVYGAPSVDDFKEGAMRAGRDHVGRTDERANVIQGSNSAVACLEVCERLGKKCLAWTWVEASKECRTSPWMILGHKVQGHYSGINGVEVEKLQKSC</sequence>
<protein>
    <recommendedName>
        <fullName evidence="4">N-acetylgalactosaminide beta-1,3-galactosyltransferase</fullName>
        <ecNumber evidence="4">2.4.1.122</ecNumber>
    </recommendedName>
</protein>
<feature type="domain" description="Fringe-like glycosyltransferase" evidence="13">
    <location>
        <begin position="202"/>
        <end position="270"/>
    </location>
</feature>
<evidence type="ECO:0000256" key="11">
    <source>
        <dbReference type="ARBA" id="ARBA00023136"/>
    </source>
</evidence>